<dbReference type="GO" id="GO:0033528">
    <property type="term" value="P:S-methylmethionine cycle"/>
    <property type="evidence" value="ECO:0007669"/>
    <property type="project" value="TreeGrafter"/>
</dbReference>
<dbReference type="GO" id="GO:0046872">
    <property type="term" value="F:metal ion binding"/>
    <property type="evidence" value="ECO:0007669"/>
    <property type="project" value="UniProtKB-KW"/>
</dbReference>
<dbReference type="PROSITE" id="PS50970">
    <property type="entry name" value="HCY"/>
    <property type="match status" value="1"/>
</dbReference>
<keyword evidence="3 6" id="KW-0479">Metal-binding</keyword>
<keyword evidence="2 6" id="KW-0808">Transferase</keyword>
<sequence>MLPSVYIIWLKFSELRHGQGYRVQQVIMGLTRVLVKDGGFGTQMTVHVGNSVDGDPLWSARFNATNPTAVINTHLDFLQNGADLVLTNTYQTSVEGYMEYLELDEQESVELIKNTVRLAHIAKEKYLTECYEAQLEIHEGYPLIIASIGPFGAHLHDGSEYTGSYADYVPAKTITDWHRVRIEACLEAGVDALAIETIPCQMEAEALVEMLCDDYPDVKFWVAFQCKDESTLAHGEDFADAVNAIWDLLAERKALDKCLAVGVNCVHPKFVTPLFKSLNGERSPDEQIPLVVYPNSGEVYDVTTGWQGREHCVPLENYVPEWTQLGAKIIGGCCRTYARDIRRISEAVHDINKLKKLV</sequence>
<dbReference type="GO" id="GO:0008898">
    <property type="term" value="F:S-adenosylmethionine-homocysteine S-methyltransferase activity"/>
    <property type="evidence" value="ECO:0007669"/>
    <property type="project" value="TreeGrafter"/>
</dbReference>
<dbReference type="Pfam" id="PF02574">
    <property type="entry name" value="S-methyl_trans"/>
    <property type="match status" value="1"/>
</dbReference>
<dbReference type="SUPFAM" id="SSF82282">
    <property type="entry name" value="Homocysteine S-methyltransferase"/>
    <property type="match status" value="1"/>
</dbReference>
<dbReference type="AlphaFoldDB" id="A0A0Q9XDK6"/>
<dbReference type="GO" id="GO:0009086">
    <property type="term" value="P:methionine biosynthetic process"/>
    <property type="evidence" value="ECO:0007669"/>
    <property type="project" value="TreeGrafter"/>
</dbReference>
<dbReference type="EMBL" id="CH933807">
    <property type="protein sequence ID" value="KRG02722.1"/>
    <property type="molecule type" value="Genomic_DNA"/>
</dbReference>
<keyword evidence="4 6" id="KW-0862">Zinc</keyword>
<dbReference type="Gene3D" id="3.20.20.330">
    <property type="entry name" value="Homocysteine-binding-like domain"/>
    <property type="match status" value="1"/>
</dbReference>
<evidence type="ECO:0000256" key="6">
    <source>
        <dbReference type="PROSITE-ProRule" id="PRU00333"/>
    </source>
</evidence>
<feature type="binding site" evidence="6">
    <location>
        <position position="265"/>
    </location>
    <ligand>
        <name>Zn(2+)</name>
        <dbReference type="ChEBI" id="CHEBI:29105"/>
    </ligand>
</feature>
<dbReference type="OrthoDB" id="261426at2759"/>
<dbReference type="NCBIfam" id="NF007020">
    <property type="entry name" value="PRK09485.1"/>
    <property type="match status" value="1"/>
</dbReference>
<evidence type="ECO:0000256" key="3">
    <source>
        <dbReference type="ARBA" id="ARBA00022723"/>
    </source>
</evidence>
<dbReference type="InterPro" id="IPR003726">
    <property type="entry name" value="HCY_dom"/>
</dbReference>
<proteinExistence type="predicted"/>
<dbReference type="PANTHER" id="PTHR46015:SF1">
    <property type="entry name" value="HOMOCYSTEINE S-METHYLTRANSFERASE-LIKE ISOFORM 1"/>
    <property type="match status" value="1"/>
</dbReference>
<comment type="cofactor">
    <cofactor evidence="6">
        <name>Zn(2+)</name>
        <dbReference type="ChEBI" id="CHEBI:29105"/>
    </cofactor>
</comment>
<evidence type="ECO:0000256" key="2">
    <source>
        <dbReference type="ARBA" id="ARBA00022679"/>
    </source>
</evidence>
<dbReference type="EC" id="2.1.1.10" evidence="8"/>
<feature type="binding site" evidence="6">
    <location>
        <position position="334"/>
    </location>
    <ligand>
        <name>Zn(2+)</name>
        <dbReference type="ChEBI" id="CHEBI:29105"/>
    </ligand>
</feature>
<keyword evidence="9" id="KW-1185">Reference proteome</keyword>
<dbReference type="KEGG" id="dmo:Dmoj_GI17171"/>
<dbReference type="PANTHER" id="PTHR46015">
    <property type="entry name" value="ZGC:172121"/>
    <property type="match status" value="1"/>
</dbReference>
<dbReference type="GO" id="GO:0032259">
    <property type="term" value="P:methylation"/>
    <property type="evidence" value="ECO:0007669"/>
    <property type="project" value="UniProtKB-KW"/>
</dbReference>
<evidence type="ECO:0000256" key="1">
    <source>
        <dbReference type="ARBA" id="ARBA00022603"/>
    </source>
</evidence>
<keyword evidence="1 6" id="KW-0489">Methyltransferase</keyword>
<reference evidence="8 9" key="1">
    <citation type="journal article" date="2007" name="Nature">
        <title>Evolution of genes and genomes on the Drosophila phylogeny.</title>
        <authorList>
            <consortium name="Drosophila 12 Genomes Consortium"/>
            <person name="Clark A.G."/>
            <person name="Eisen M.B."/>
            <person name="Smith D.R."/>
            <person name="Bergman C.M."/>
            <person name="Oliver B."/>
            <person name="Markow T.A."/>
            <person name="Kaufman T.C."/>
            <person name="Kellis M."/>
            <person name="Gelbart W."/>
            <person name="Iyer V.N."/>
            <person name="Pollard D.A."/>
            <person name="Sackton T.B."/>
            <person name="Larracuente A.M."/>
            <person name="Singh N.D."/>
            <person name="Abad J.P."/>
            <person name="Abt D.N."/>
            <person name="Adryan B."/>
            <person name="Aguade M."/>
            <person name="Akashi H."/>
            <person name="Anderson W.W."/>
            <person name="Aquadro C.F."/>
            <person name="Ardell D.H."/>
            <person name="Arguello R."/>
            <person name="Artieri C.G."/>
            <person name="Barbash D.A."/>
            <person name="Barker D."/>
            <person name="Barsanti P."/>
            <person name="Batterham P."/>
            <person name="Batzoglou S."/>
            <person name="Begun D."/>
            <person name="Bhutkar A."/>
            <person name="Blanco E."/>
            <person name="Bosak S.A."/>
            <person name="Bradley R.K."/>
            <person name="Brand A.D."/>
            <person name="Brent M.R."/>
            <person name="Brooks A.N."/>
            <person name="Brown R.H."/>
            <person name="Butlin R.K."/>
            <person name="Caggese C."/>
            <person name="Calvi B.R."/>
            <person name="Bernardo de Carvalho A."/>
            <person name="Caspi A."/>
            <person name="Castrezana S."/>
            <person name="Celniker S.E."/>
            <person name="Chang J.L."/>
            <person name="Chapple C."/>
            <person name="Chatterji S."/>
            <person name="Chinwalla A."/>
            <person name="Civetta A."/>
            <person name="Clifton S.W."/>
            <person name="Comeron J.M."/>
            <person name="Costello J.C."/>
            <person name="Coyne J.A."/>
            <person name="Daub J."/>
            <person name="David R.G."/>
            <person name="Delcher A.L."/>
            <person name="Delehaunty K."/>
            <person name="Do C.B."/>
            <person name="Ebling H."/>
            <person name="Edwards K."/>
            <person name="Eickbush T."/>
            <person name="Evans J.D."/>
            <person name="Filipski A."/>
            <person name="Findeiss S."/>
            <person name="Freyhult E."/>
            <person name="Fulton L."/>
            <person name="Fulton R."/>
            <person name="Garcia A.C."/>
            <person name="Gardiner A."/>
            <person name="Garfield D.A."/>
            <person name="Garvin B.E."/>
            <person name="Gibson G."/>
            <person name="Gilbert D."/>
            <person name="Gnerre S."/>
            <person name="Godfrey J."/>
            <person name="Good R."/>
            <person name="Gotea V."/>
            <person name="Gravely B."/>
            <person name="Greenberg A.J."/>
            <person name="Griffiths-Jones S."/>
            <person name="Gross S."/>
            <person name="Guigo R."/>
            <person name="Gustafson E.A."/>
            <person name="Haerty W."/>
            <person name="Hahn M.W."/>
            <person name="Halligan D.L."/>
            <person name="Halpern A.L."/>
            <person name="Halter G.M."/>
            <person name="Han M.V."/>
            <person name="Heger A."/>
            <person name="Hillier L."/>
            <person name="Hinrichs A.S."/>
            <person name="Holmes I."/>
            <person name="Hoskins R.A."/>
            <person name="Hubisz M.J."/>
            <person name="Hultmark D."/>
            <person name="Huntley M.A."/>
            <person name="Jaffe D.B."/>
            <person name="Jagadeeshan S."/>
            <person name="Jeck W.R."/>
            <person name="Johnson J."/>
            <person name="Jones C.D."/>
            <person name="Jordan W.C."/>
            <person name="Karpen G.H."/>
            <person name="Kataoka E."/>
            <person name="Keightley P.D."/>
            <person name="Kheradpour P."/>
            <person name="Kirkness E.F."/>
            <person name="Koerich L.B."/>
            <person name="Kristiansen K."/>
            <person name="Kudrna D."/>
            <person name="Kulathinal R.J."/>
            <person name="Kumar S."/>
            <person name="Kwok R."/>
            <person name="Lander E."/>
            <person name="Langley C.H."/>
            <person name="Lapoint R."/>
            <person name="Lazzaro B.P."/>
            <person name="Lee S.J."/>
            <person name="Levesque L."/>
            <person name="Li R."/>
            <person name="Lin C.F."/>
            <person name="Lin M.F."/>
            <person name="Lindblad-Toh K."/>
            <person name="Llopart A."/>
            <person name="Long M."/>
            <person name="Low L."/>
            <person name="Lozovsky E."/>
            <person name="Lu J."/>
            <person name="Luo M."/>
            <person name="Machado C.A."/>
            <person name="Makalowski W."/>
            <person name="Marzo M."/>
            <person name="Matsuda M."/>
            <person name="Matzkin L."/>
            <person name="McAllister B."/>
            <person name="McBride C.S."/>
            <person name="McKernan B."/>
            <person name="McKernan K."/>
            <person name="Mendez-Lago M."/>
            <person name="Minx P."/>
            <person name="Mollenhauer M.U."/>
            <person name="Montooth K."/>
            <person name="Mount S.M."/>
            <person name="Mu X."/>
            <person name="Myers E."/>
            <person name="Negre B."/>
            <person name="Newfeld S."/>
            <person name="Nielsen R."/>
            <person name="Noor M.A."/>
            <person name="O'Grady P."/>
            <person name="Pachter L."/>
            <person name="Papaceit M."/>
            <person name="Parisi M.J."/>
            <person name="Parisi M."/>
            <person name="Parts L."/>
            <person name="Pedersen J.S."/>
            <person name="Pesole G."/>
            <person name="Phillippy A.M."/>
            <person name="Ponting C.P."/>
            <person name="Pop M."/>
            <person name="Porcelli D."/>
            <person name="Powell J.R."/>
            <person name="Prohaska S."/>
            <person name="Pruitt K."/>
            <person name="Puig M."/>
            <person name="Quesneville H."/>
            <person name="Ram K.R."/>
            <person name="Rand D."/>
            <person name="Rasmussen M.D."/>
            <person name="Reed L.K."/>
            <person name="Reenan R."/>
            <person name="Reily A."/>
            <person name="Remington K.A."/>
            <person name="Rieger T.T."/>
            <person name="Ritchie M.G."/>
            <person name="Robin C."/>
            <person name="Rogers Y.H."/>
            <person name="Rohde C."/>
            <person name="Rozas J."/>
            <person name="Rubenfield M.J."/>
            <person name="Ruiz A."/>
            <person name="Russo S."/>
            <person name="Salzberg S.L."/>
            <person name="Sanchez-Gracia A."/>
            <person name="Saranga D.J."/>
            <person name="Sato H."/>
            <person name="Schaeffer S.W."/>
            <person name="Schatz M.C."/>
            <person name="Schlenke T."/>
            <person name="Schwartz R."/>
            <person name="Segarra C."/>
            <person name="Singh R.S."/>
            <person name="Sirot L."/>
            <person name="Sirota M."/>
            <person name="Sisneros N.B."/>
            <person name="Smith C.D."/>
            <person name="Smith T.F."/>
            <person name="Spieth J."/>
            <person name="Stage D.E."/>
            <person name="Stark A."/>
            <person name="Stephan W."/>
            <person name="Strausberg R.L."/>
            <person name="Strempel S."/>
            <person name="Sturgill D."/>
            <person name="Sutton G."/>
            <person name="Sutton G.G."/>
            <person name="Tao W."/>
            <person name="Teichmann S."/>
            <person name="Tobari Y.N."/>
            <person name="Tomimura Y."/>
            <person name="Tsolas J.M."/>
            <person name="Valente V.L."/>
            <person name="Venter E."/>
            <person name="Venter J.C."/>
            <person name="Vicario S."/>
            <person name="Vieira F.G."/>
            <person name="Vilella A.J."/>
            <person name="Villasante A."/>
            <person name="Walenz B."/>
            <person name="Wang J."/>
            <person name="Wasserman M."/>
            <person name="Watts T."/>
            <person name="Wilson D."/>
            <person name="Wilson R.K."/>
            <person name="Wing R.A."/>
            <person name="Wolfner M.F."/>
            <person name="Wong A."/>
            <person name="Wong G.K."/>
            <person name="Wu C.I."/>
            <person name="Wu G."/>
            <person name="Yamamoto D."/>
            <person name="Yang H.P."/>
            <person name="Yang S.P."/>
            <person name="Yorke J.A."/>
            <person name="Yoshida K."/>
            <person name="Zdobnov E."/>
            <person name="Zhang P."/>
            <person name="Zhang Y."/>
            <person name="Zimin A.V."/>
            <person name="Baldwin J."/>
            <person name="Abdouelleil A."/>
            <person name="Abdulkadir J."/>
            <person name="Abebe A."/>
            <person name="Abera B."/>
            <person name="Abreu J."/>
            <person name="Acer S.C."/>
            <person name="Aftuck L."/>
            <person name="Alexander A."/>
            <person name="An P."/>
            <person name="Anderson E."/>
            <person name="Anderson S."/>
            <person name="Arachi H."/>
            <person name="Azer M."/>
            <person name="Bachantsang P."/>
            <person name="Barry A."/>
            <person name="Bayul T."/>
            <person name="Berlin A."/>
            <person name="Bessette D."/>
            <person name="Bloom T."/>
            <person name="Blye J."/>
            <person name="Boguslavskiy L."/>
            <person name="Bonnet C."/>
            <person name="Boukhgalter B."/>
            <person name="Bourzgui I."/>
            <person name="Brown A."/>
            <person name="Cahill P."/>
            <person name="Channer S."/>
            <person name="Cheshatsang Y."/>
            <person name="Chuda L."/>
            <person name="Citroen M."/>
            <person name="Collymore A."/>
            <person name="Cooke P."/>
            <person name="Costello M."/>
            <person name="D'Aco K."/>
            <person name="Daza R."/>
            <person name="De Haan G."/>
            <person name="DeGray S."/>
            <person name="DeMaso C."/>
            <person name="Dhargay N."/>
            <person name="Dooley K."/>
            <person name="Dooley E."/>
            <person name="Doricent M."/>
            <person name="Dorje P."/>
            <person name="Dorjee K."/>
            <person name="Dupes A."/>
            <person name="Elong R."/>
            <person name="Falk J."/>
            <person name="Farina A."/>
            <person name="Faro S."/>
            <person name="Ferguson D."/>
            <person name="Fisher S."/>
            <person name="Foley C.D."/>
            <person name="Franke A."/>
            <person name="Friedrich D."/>
            <person name="Gadbois L."/>
            <person name="Gearin G."/>
            <person name="Gearin C.R."/>
            <person name="Giannoukos G."/>
            <person name="Goode T."/>
            <person name="Graham J."/>
            <person name="Grandbois E."/>
            <person name="Grewal S."/>
            <person name="Gyaltsen K."/>
            <person name="Hafez N."/>
            <person name="Hagos B."/>
            <person name="Hall J."/>
            <person name="Henson C."/>
            <person name="Hollinger A."/>
            <person name="Honan T."/>
            <person name="Huard M.D."/>
            <person name="Hughes L."/>
            <person name="Hurhula B."/>
            <person name="Husby M.E."/>
            <person name="Kamat A."/>
            <person name="Kanga B."/>
            <person name="Kashin S."/>
            <person name="Khazanovich D."/>
            <person name="Kisner P."/>
            <person name="Lance K."/>
            <person name="Lara M."/>
            <person name="Lee W."/>
            <person name="Lennon N."/>
            <person name="Letendre F."/>
            <person name="LeVine R."/>
            <person name="Lipovsky A."/>
            <person name="Liu X."/>
            <person name="Liu J."/>
            <person name="Liu S."/>
            <person name="Lokyitsang T."/>
            <person name="Lokyitsang Y."/>
            <person name="Lubonja R."/>
            <person name="Lui A."/>
            <person name="MacDonald P."/>
            <person name="Magnisalis V."/>
            <person name="Maru K."/>
            <person name="Matthews C."/>
            <person name="McCusker W."/>
            <person name="McDonough S."/>
            <person name="Mehta T."/>
            <person name="Meldrim J."/>
            <person name="Meneus L."/>
            <person name="Mihai O."/>
            <person name="Mihalev A."/>
            <person name="Mihova T."/>
            <person name="Mittelman R."/>
            <person name="Mlenga V."/>
            <person name="Montmayeur A."/>
            <person name="Mulrain L."/>
            <person name="Navidi A."/>
            <person name="Naylor J."/>
            <person name="Negash T."/>
            <person name="Nguyen T."/>
            <person name="Nguyen N."/>
            <person name="Nicol R."/>
            <person name="Norbu C."/>
            <person name="Norbu N."/>
            <person name="Novod N."/>
            <person name="O'Neill B."/>
            <person name="Osman S."/>
            <person name="Markiewicz E."/>
            <person name="Oyono O.L."/>
            <person name="Patti C."/>
            <person name="Phunkhang P."/>
            <person name="Pierre F."/>
            <person name="Priest M."/>
            <person name="Raghuraman S."/>
            <person name="Rege F."/>
            <person name="Reyes R."/>
            <person name="Rise C."/>
            <person name="Rogov P."/>
            <person name="Ross K."/>
            <person name="Ryan E."/>
            <person name="Settipalli S."/>
            <person name="Shea T."/>
            <person name="Sherpa N."/>
            <person name="Shi L."/>
            <person name="Shih D."/>
            <person name="Sparrow T."/>
            <person name="Spaulding J."/>
            <person name="Stalker J."/>
            <person name="Stange-Thomann N."/>
            <person name="Stavropoulos S."/>
            <person name="Stone C."/>
            <person name="Strader C."/>
            <person name="Tesfaye S."/>
            <person name="Thomson T."/>
            <person name="Thoulutsang Y."/>
            <person name="Thoulutsang D."/>
            <person name="Topham K."/>
            <person name="Topping I."/>
            <person name="Tsamla T."/>
            <person name="Vassiliev H."/>
            <person name="Vo A."/>
            <person name="Wangchuk T."/>
            <person name="Wangdi T."/>
            <person name="Weiand M."/>
            <person name="Wilkinson J."/>
            <person name="Wilson A."/>
            <person name="Yadav S."/>
            <person name="Young G."/>
            <person name="Yu Q."/>
            <person name="Zembek L."/>
            <person name="Zhong D."/>
            <person name="Zimmer A."/>
            <person name="Zwirko Z."/>
            <person name="Jaffe D.B."/>
            <person name="Alvarez P."/>
            <person name="Brockman W."/>
            <person name="Butler J."/>
            <person name="Chin C."/>
            <person name="Gnerre S."/>
            <person name="Grabherr M."/>
            <person name="Kleber M."/>
            <person name="Mauceli E."/>
            <person name="MacCallum I."/>
        </authorList>
    </citation>
    <scope>NUCLEOTIDE SEQUENCE [LARGE SCALE GENOMIC DNA]</scope>
    <source>
        <strain evidence="9">Tucson 15081-1352.22</strain>
    </source>
</reference>
<feature type="binding site" evidence="6">
    <location>
        <position position="333"/>
    </location>
    <ligand>
        <name>Zn(2+)</name>
        <dbReference type="ChEBI" id="CHEBI:29105"/>
    </ligand>
</feature>
<protein>
    <submittedName>
        <fullName evidence="8">Uncharacterized protein, isoform C</fullName>
        <ecNumber evidence="8">2.1.1.10</ecNumber>
    </submittedName>
</protein>
<evidence type="ECO:0000256" key="4">
    <source>
        <dbReference type="ARBA" id="ARBA00022833"/>
    </source>
</evidence>
<gene>
    <name evidence="8" type="primary">Dmoj\GI17171</name>
    <name evidence="8" type="ORF">Dmoj_GI17171</name>
</gene>
<evidence type="ECO:0000256" key="5">
    <source>
        <dbReference type="ARBA" id="ARBA00034478"/>
    </source>
</evidence>
<dbReference type="InterPro" id="IPR051486">
    <property type="entry name" value="Hcy_S-methyltransferase"/>
</dbReference>
<dbReference type="SMR" id="A0A0Q9XDK6"/>
<dbReference type="InterPro" id="IPR036589">
    <property type="entry name" value="HCY_dom_sf"/>
</dbReference>
<name>A0A0Q9XDK6_DROMO</name>
<evidence type="ECO:0000313" key="9">
    <source>
        <dbReference type="Proteomes" id="UP000009192"/>
    </source>
</evidence>
<dbReference type="Proteomes" id="UP000009192">
    <property type="component" value="Unassembled WGS sequence"/>
</dbReference>
<evidence type="ECO:0000259" key="7">
    <source>
        <dbReference type="PROSITE" id="PS50970"/>
    </source>
</evidence>
<evidence type="ECO:0000313" key="8">
    <source>
        <dbReference type="EMBL" id="KRG02722.1"/>
    </source>
</evidence>
<dbReference type="FunFam" id="3.20.20.330:FF:000002">
    <property type="entry name" value="Homocysteine S-methyltransferase"/>
    <property type="match status" value="1"/>
</dbReference>
<feature type="domain" description="Hcy-binding" evidence="7">
    <location>
        <begin position="22"/>
        <end position="348"/>
    </location>
</feature>
<organism evidence="8 9">
    <name type="scientific">Drosophila mojavensis</name>
    <name type="common">Fruit fly</name>
    <dbReference type="NCBI Taxonomy" id="7230"/>
    <lineage>
        <taxon>Eukaryota</taxon>
        <taxon>Metazoa</taxon>
        <taxon>Ecdysozoa</taxon>
        <taxon>Arthropoda</taxon>
        <taxon>Hexapoda</taxon>
        <taxon>Insecta</taxon>
        <taxon>Pterygota</taxon>
        <taxon>Neoptera</taxon>
        <taxon>Endopterygota</taxon>
        <taxon>Diptera</taxon>
        <taxon>Brachycera</taxon>
        <taxon>Muscomorpha</taxon>
        <taxon>Ephydroidea</taxon>
        <taxon>Drosophilidae</taxon>
        <taxon>Drosophila</taxon>
    </lineage>
</organism>
<dbReference type="eggNOG" id="KOG1579">
    <property type="taxonomic scope" value="Eukaryota"/>
</dbReference>
<dbReference type="InParanoid" id="A0A0Q9XDK6"/>
<accession>A0A0Q9XDK6</accession>
<dbReference type="FunCoup" id="A0A0Q9XDK6">
    <property type="interactions" value="75"/>
</dbReference>
<comment type="pathway">
    <text evidence="5">Amino-acid biosynthesis; L-methionine biosynthesis via de novo pathway.</text>
</comment>